<evidence type="ECO:0000313" key="3">
    <source>
        <dbReference type="Proteomes" id="UP000092482"/>
    </source>
</evidence>
<dbReference type="RefSeq" id="WP_066640791.1">
    <property type="nucleotide sequence ID" value="NZ_CP014989.1"/>
</dbReference>
<reference evidence="2 3" key="1">
    <citation type="submission" date="2016-03" db="EMBL/GenBank/DDBJ databases">
        <title>Shallow-sea hydrothermal system.</title>
        <authorList>
            <person name="Tang K."/>
        </authorList>
    </citation>
    <scope>NUCLEOTIDE SEQUENCE [LARGE SCALE GENOMIC DNA]</scope>
    <source>
        <strain evidence="2 3">JLT9</strain>
    </source>
</reference>
<dbReference type="OrthoDB" id="7842280at2"/>
<dbReference type="SUPFAM" id="SSF56112">
    <property type="entry name" value="Protein kinase-like (PK-like)"/>
    <property type="match status" value="2"/>
</dbReference>
<proteinExistence type="predicted"/>
<dbReference type="Gene3D" id="3.90.1200.10">
    <property type="match status" value="2"/>
</dbReference>
<dbReference type="InterPro" id="IPR011009">
    <property type="entry name" value="Kinase-like_dom_sf"/>
</dbReference>
<accession>A0A1B1NEJ0</accession>
<name>A0A1B1NEJ0_9MICO</name>
<dbReference type="EMBL" id="CP014989">
    <property type="protein sequence ID" value="ANS79840.1"/>
    <property type="molecule type" value="Genomic_DNA"/>
</dbReference>
<dbReference type="Proteomes" id="UP000092482">
    <property type="component" value="Chromosome"/>
</dbReference>
<feature type="region of interest" description="Disordered" evidence="1">
    <location>
        <begin position="411"/>
        <end position="474"/>
    </location>
</feature>
<sequence>MAEHAKVHAPARAVDDPVLKLLLDPERLSALLRTPVRVTRVRPKTGVSHTAALVDGTGTGWVQVLVGEARAKGVKARERAERYGLGHLVRTVPLPQWDAELLWGGIATDPALAAPLRRSGLDLGADGLRVLRYNPLRRVVVRDGEEVVRISAARHRDDMVAVARALHDRGVAVVTPLDGADGSDRRGGRVSRWPWVEGEDLATLEQRCAPLPPADPGRDDVLDRVAAAGAVAARLHAVPVSAVPSLEHRGWDDLLQSAGRAVRQLETVAPEVADEAGRALSALPRTVPTGPSVVLHGDLSLDQFLVGQDGQVRLTDLERACLGPVGLDLASLAAEQLVRLVDPAGPDRPGDGADGADVAQAFAAGHGAEPAGPVWVAAALLTRVAGPWRAQTPGWAAHTRRIGEVALEHAMRHSAERSAGAASPGRRAGSTPVGSTPAGSTPAGSAPAGSPARAVPGPAVPSTVRTADGETVRVDRAWPHSDGTAQVAIEGRDARGRLRAGVLGEDGGLDLLPPGEDPRLPGLAAAARTGSLLVHRPGRRAVVHTAEGYLKVVRPGRAEAVAAGSRIGARLADGAGLGSAVVLAITGDTVRFAALPGIPVQRLSADPAWPAVWDAWADAWTVWQTLPAPDLPEHGPGHEAEVLRTWARRADAVGVLAGTPWADRLERTAAALETSPRVGTVPAHRDLHDGQVLWDGERLALIDLDTVCRAEPALDLANLEAHARLRRAQGLWSGRAARVVGQAVDRVAGAGGVEEDRMALMRRATLARLAAVYAFRPRWRETVLAWADEEWCRGLGG</sequence>
<gene>
    <name evidence="2" type="ORF">SGUI_2444</name>
</gene>
<evidence type="ECO:0000313" key="2">
    <source>
        <dbReference type="EMBL" id="ANS79840.1"/>
    </source>
</evidence>
<evidence type="ECO:0000256" key="1">
    <source>
        <dbReference type="SAM" id="MobiDB-lite"/>
    </source>
</evidence>
<evidence type="ECO:0008006" key="4">
    <source>
        <dbReference type="Google" id="ProtNLM"/>
    </source>
</evidence>
<keyword evidence="3" id="KW-1185">Reference proteome</keyword>
<dbReference type="AlphaFoldDB" id="A0A1B1NEJ0"/>
<dbReference type="PATRIC" id="fig|1758689.4.peg.2555"/>
<dbReference type="STRING" id="1758689.SGUI_2444"/>
<feature type="compositionally biased region" description="Low complexity" evidence="1">
    <location>
        <begin position="417"/>
        <end position="462"/>
    </location>
</feature>
<protein>
    <recommendedName>
        <fullName evidence="4">Aminoglycoside phosphotransferase domain-containing protein</fullName>
    </recommendedName>
</protein>
<dbReference type="KEGG" id="serj:SGUI_2444"/>
<organism evidence="2 3">
    <name type="scientific">Serinicoccus hydrothermalis</name>
    <dbReference type="NCBI Taxonomy" id="1758689"/>
    <lineage>
        <taxon>Bacteria</taxon>
        <taxon>Bacillati</taxon>
        <taxon>Actinomycetota</taxon>
        <taxon>Actinomycetes</taxon>
        <taxon>Micrococcales</taxon>
        <taxon>Ornithinimicrobiaceae</taxon>
        <taxon>Serinicoccus</taxon>
    </lineage>
</organism>